<protein>
    <submittedName>
        <fullName evidence="2">Uncharacterized protein</fullName>
    </submittedName>
</protein>
<name>A0A364K1S5_9BACL</name>
<dbReference type="InterPro" id="IPR011990">
    <property type="entry name" value="TPR-like_helical_dom_sf"/>
</dbReference>
<accession>A0A364K1S5</accession>
<dbReference type="Proteomes" id="UP000251213">
    <property type="component" value="Unassembled WGS sequence"/>
</dbReference>
<comment type="caution">
    <text evidence="2">The sequence shown here is derived from an EMBL/GenBank/DDBJ whole genome shotgun (WGS) entry which is preliminary data.</text>
</comment>
<dbReference type="AlphaFoldDB" id="A0A364K1S5"/>
<evidence type="ECO:0000313" key="2">
    <source>
        <dbReference type="EMBL" id="RAL21967.1"/>
    </source>
</evidence>
<organism evidence="2 3">
    <name type="scientific">Thermoflavimicrobium daqui</name>
    <dbReference type="NCBI Taxonomy" id="2137476"/>
    <lineage>
        <taxon>Bacteria</taxon>
        <taxon>Bacillati</taxon>
        <taxon>Bacillota</taxon>
        <taxon>Bacilli</taxon>
        <taxon>Bacillales</taxon>
        <taxon>Thermoactinomycetaceae</taxon>
        <taxon>Thermoflavimicrobium</taxon>
    </lineage>
</organism>
<reference evidence="2 3" key="1">
    <citation type="submission" date="2018-06" db="EMBL/GenBank/DDBJ databases">
        <title>Thermoflavimicrobium daqus sp. nov., a thermophilic microbe isolated from Moutai-flavour Daqu.</title>
        <authorList>
            <person name="Wang X."/>
            <person name="Zhou H."/>
        </authorList>
    </citation>
    <scope>NUCLEOTIDE SEQUENCE [LARGE SCALE GENOMIC DNA]</scope>
    <source>
        <strain evidence="2 3">FBKL4.011</strain>
    </source>
</reference>
<sequence length="253" mass="29465">MLSSKAIYLEMLGRNMDAKIVLDELWKYSPSPLVPVVLSAYEAKTSVLIQFRLYEEALLVANEGLDIAINNKFLDRVLELWTLLGKTYLLLNNYDKAEECLYYALDLRVPVKRLKRESLVIATYTELAKLYHKIGEYRKSEEYFHKALATGEITNNSRRHVEALHEYEKTLIMWNRPKDAVLHLSLADKLCDESKFIRKREEVLFDLSNAYLQFDMKMHIKILERKHQIQLILKQEEVEGGVTMRVGDPPEGG</sequence>
<dbReference type="Pfam" id="PF13176">
    <property type="entry name" value="TPR_7"/>
    <property type="match status" value="1"/>
</dbReference>
<dbReference type="PROSITE" id="PS50005">
    <property type="entry name" value="TPR"/>
    <property type="match status" value="2"/>
</dbReference>
<reference evidence="2 3" key="2">
    <citation type="submission" date="2018-06" db="EMBL/GenBank/DDBJ databases">
        <authorList>
            <person name="Zhirakovskaya E."/>
        </authorList>
    </citation>
    <scope>NUCLEOTIDE SEQUENCE [LARGE SCALE GENOMIC DNA]</scope>
    <source>
        <strain evidence="2 3">FBKL4.011</strain>
    </source>
</reference>
<dbReference type="InterPro" id="IPR019734">
    <property type="entry name" value="TPR_rpt"/>
</dbReference>
<proteinExistence type="predicted"/>
<dbReference type="Pfam" id="PF13181">
    <property type="entry name" value="TPR_8"/>
    <property type="match status" value="1"/>
</dbReference>
<dbReference type="Gene3D" id="1.25.40.10">
    <property type="entry name" value="Tetratricopeptide repeat domain"/>
    <property type="match status" value="1"/>
</dbReference>
<gene>
    <name evidence="2" type="ORF">DL897_15390</name>
</gene>
<evidence type="ECO:0000256" key="1">
    <source>
        <dbReference type="PROSITE-ProRule" id="PRU00339"/>
    </source>
</evidence>
<keyword evidence="1" id="KW-0802">TPR repeat</keyword>
<keyword evidence="3" id="KW-1185">Reference proteome</keyword>
<dbReference type="SMART" id="SM00028">
    <property type="entry name" value="TPR"/>
    <property type="match status" value="2"/>
</dbReference>
<feature type="repeat" description="TPR" evidence="1">
    <location>
        <begin position="78"/>
        <end position="111"/>
    </location>
</feature>
<dbReference type="EMBL" id="QJKK01000011">
    <property type="protein sequence ID" value="RAL21967.1"/>
    <property type="molecule type" value="Genomic_DNA"/>
</dbReference>
<feature type="repeat" description="TPR" evidence="1">
    <location>
        <begin position="121"/>
        <end position="154"/>
    </location>
</feature>
<evidence type="ECO:0000313" key="3">
    <source>
        <dbReference type="Proteomes" id="UP000251213"/>
    </source>
</evidence>
<dbReference type="SUPFAM" id="SSF48452">
    <property type="entry name" value="TPR-like"/>
    <property type="match status" value="1"/>
</dbReference>